<organism evidence="2">
    <name type="scientific">Arundo donax</name>
    <name type="common">Giant reed</name>
    <name type="synonym">Donax arundinaceus</name>
    <dbReference type="NCBI Taxonomy" id="35708"/>
    <lineage>
        <taxon>Eukaryota</taxon>
        <taxon>Viridiplantae</taxon>
        <taxon>Streptophyta</taxon>
        <taxon>Embryophyta</taxon>
        <taxon>Tracheophyta</taxon>
        <taxon>Spermatophyta</taxon>
        <taxon>Magnoliopsida</taxon>
        <taxon>Liliopsida</taxon>
        <taxon>Poales</taxon>
        <taxon>Poaceae</taxon>
        <taxon>PACMAD clade</taxon>
        <taxon>Arundinoideae</taxon>
        <taxon>Arundineae</taxon>
        <taxon>Arundo</taxon>
    </lineage>
</organism>
<reference evidence="2" key="2">
    <citation type="journal article" date="2015" name="Data Brief">
        <title>Shoot transcriptome of the giant reed, Arundo donax.</title>
        <authorList>
            <person name="Barrero R.A."/>
            <person name="Guerrero F.D."/>
            <person name="Moolhuijzen P."/>
            <person name="Goolsby J.A."/>
            <person name="Tidwell J."/>
            <person name="Bellgard S.E."/>
            <person name="Bellgard M.I."/>
        </authorList>
    </citation>
    <scope>NUCLEOTIDE SEQUENCE</scope>
    <source>
        <tissue evidence="2">Shoot tissue taken approximately 20 cm above the soil surface</tissue>
    </source>
</reference>
<accession>A0A0A9D349</accession>
<feature type="region of interest" description="Disordered" evidence="1">
    <location>
        <begin position="80"/>
        <end position="109"/>
    </location>
</feature>
<feature type="compositionally biased region" description="Gly residues" evidence="1">
    <location>
        <begin position="90"/>
        <end position="101"/>
    </location>
</feature>
<dbReference type="EMBL" id="GBRH01215644">
    <property type="protein sequence ID" value="JAD82251.1"/>
    <property type="molecule type" value="Transcribed_RNA"/>
</dbReference>
<name>A0A0A9D349_ARUDO</name>
<sequence>MPPPPSSSPAPNFTVVTKYGTTSTTLHPFFMAAKSSRPGILIPQWGSDLLGCIDAYDRDPSEDAASAGELVLLGPADEPAARTAQRHMEGGGAAAKGGGATGRLATAWW</sequence>
<proteinExistence type="predicted"/>
<reference evidence="2" key="1">
    <citation type="submission" date="2014-09" db="EMBL/GenBank/DDBJ databases">
        <authorList>
            <person name="Magalhaes I.L.F."/>
            <person name="Oliveira U."/>
            <person name="Santos F.R."/>
            <person name="Vidigal T.H.D.A."/>
            <person name="Brescovit A.D."/>
            <person name="Santos A.J."/>
        </authorList>
    </citation>
    <scope>NUCLEOTIDE SEQUENCE</scope>
    <source>
        <tissue evidence="2">Shoot tissue taken approximately 20 cm above the soil surface</tissue>
    </source>
</reference>
<dbReference type="AlphaFoldDB" id="A0A0A9D349"/>
<evidence type="ECO:0000313" key="2">
    <source>
        <dbReference type="EMBL" id="JAD82251.1"/>
    </source>
</evidence>
<evidence type="ECO:0000256" key="1">
    <source>
        <dbReference type="SAM" id="MobiDB-lite"/>
    </source>
</evidence>
<protein>
    <submittedName>
        <fullName evidence="2">Uncharacterized protein</fullName>
    </submittedName>
</protein>